<accession>A0A3B3B5K9</accession>
<dbReference type="GO" id="GO:0016020">
    <property type="term" value="C:membrane"/>
    <property type="evidence" value="ECO:0007669"/>
    <property type="project" value="TreeGrafter"/>
</dbReference>
<dbReference type="GO" id="GO:0005509">
    <property type="term" value="F:calcium ion binding"/>
    <property type="evidence" value="ECO:0007669"/>
    <property type="project" value="InterPro"/>
</dbReference>
<dbReference type="PaxDb" id="30732-ENSOMEP00000000871"/>
<dbReference type="SMART" id="SM00150">
    <property type="entry name" value="SPEC"/>
    <property type="match status" value="4"/>
</dbReference>
<dbReference type="Gene3D" id="1.10.238.10">
    <property type="entry name" value="EF-hand"/>
    <property type="match status" value="1"/>
</dbReference>
<proteinExistence type="predicted"/>
<keyword evidence="3" id="KW-0175">Coiled coil</keyword>
<dbReference type="InterPro" id="IPR002048">
    <property type="entry name" value="EF_hand_dom"/>
</dbReference>
<evidence type="ECO:0000259" key="4">
    <source>
        <dbReference type="PROSITE" id="PS50222"/>
    </source>
</evidence>
<evidence type="ECO:0000313" key="6">
    <source>
        <dbReference type="Proteomes" id="UP000261560"/>
    </source>
</evidence>
<dbReference type="SUPFAM" id="SSF47473">
    <property type="entry name" value="EF-hand"/>
    <property type="match status" value="1"/>
</dbReference>
<dbReference type="FunFam" id="1.20.58.60:FF:000001">
    <property type="entry name" value="Microtubule-actin cross-linking factor 1"/>
    <property type="match status" value="2"/>
</dbReference>
<dbReference type="PANTHER" id="PTHR23169">
    <property type="entry name" value="ENVOPLAKIN"/>
    <property type="match status" value="1"/>
</dbReference>
<reference evidence="5" key="2">
    <citation type="submission" date="2025-09" db="UniProtKB">
        <authorList>
            <consortium name="Ensembl"/>
        </authorList>
    </citation>
    <scope>IDENTIFICATION</scope>
</reference>
<dbReference type="PANTHER" id="PTHR23169:SF24">
    <property type="entry name" value="DYSTONIN"/>
    <property type="match status" value="1"/>
</dbReference>
<dbReference type="GO" id="GO:0005198">
    <property type="term" value="F:structural molecule activity"/>
    <property type="evidence" value="ECO:0007669"/>
    <property type="project" value="TreeGrafter"/>
</dbReference>
<dbReference type="GO" id="GO:0005925">
    <property type="term" value="C:focal adhesion"/>
    <property type="evidence" value="ECO:0007669"/>
    <property type="project" value="TreeGrafter"/>
</dbReference>
<dbReference type="AlphaFoldDB" id="A0A3B3B5K9"/>
<feature type="coiled-coil region" evidence="3">
    <location>
        <begin position="316"/>
        <end position="343"/>
    </location>
</feature>
<dbReference type="GO" id="GO:0005737">
    <property type="term" value="C:cytoplasm"/>
    <property type="evidence" value="ECO:0007669"/>
    <property type="project" value="TreeGrafter"/>
</dbReference>
<dbReference type="GO" id="GO:0005882">
    <property type="term" value="C:intermediate filament"/>
    <property type="evidence" value="ECO:0007669"/>
    <property type="project" value="TreeGrafter"/>
</dbReference>
<dbReference type="STRING" id="30732.ENSOMEP00000000871"/>
<dbReference type="Pfam" id="PF00435">
    <property type="entry name" value="Spectrin"/>
    <property type="match status" value="3"/>
</dbReference>
<evidence type="ECO:0000313" key="5">
    <source>
        <dbReference type="Ensembl" id="ENSOMEP00000000871.1"/>
    </source>
</evidence>
<evidence type="ECO:0000256" key="2">
    <source>
        <dbReference type="ARBA" id="ARBA00022837"/>
    </source>
</evidence>
<sequence>MFVTEVNSHREHIIELDKAGTHLKYFSQKQDVVLIKNLLLSVQGRWEKLVQKSVERGRLLDDARKRAKQFHETFNKLMEWLDESEKTLDSEVEIANDPDKIKTQLAQHKEFQKSLGSKHSVYDTTSRTGRALKDKTSLQDDHQKLDDMLCELRDKWDTVCGKSVERQNKLEEALLFSGQFTDALQALIDWLYKVEPQLAEDQPVHGDIDLVLNLIDNHKVFQKEMGKRTVSVQALKRSARELIENTHDDSSWVKVQMQELSTRWETVCNLSVSKQARLEQALCQAEEFHSTVHILLEWLAEAEQSLRFHGSLPDEEETLQGLIEQHKEFMKKLEEKRVSLNKATSMGEAIISICHPDSITTIKHWNTIIKARFEEVQAWARQHQQRLNVALKELLATQELLETLLKWLQWAEANISNKDTEPLPQEIEEIKTLIAEHQVFMEEMTRKQPDVDKITKTHKRKAAVEPPIQSQIPVLDKGRTGSMYPTNFPLPKTKNPRVNLLVTKWQHVWLLALDRRRKLNDALDRLEELKEFANFDFDVWRKRYMRWMNHKKSRVMDFFRRIDKDQDGKVTRQEFIEGILSSKFPTSRLEMSAVADIFDRDESNNGLLSK</sequence>
<keyword evidence="6" id="KW-1185">Reference proteome</keyword>
<evidence type="ECO:0000256" key="1">
    <source>
        <dbReference type="ARBA" id="ARBA00022723"/>
    </source>
</evidence>
<dbReference type="InterPro" id="IPR043197">
    <property type="entry name" value="Plakin"/>
</dbReference>
<organism evidence="5 6">
    <name type="scientific">Oryzias melastigma</name>
    <name type="common">Marine medaka</name>
    <dbReference type="NCBI Taxonomy" id="30732"/>
    <lineage>
        <taxon>Eukaryota</taxon>
        <taxon>Metazoa</taxon>
        <taxon>Chordata</taxon>
        <taxon>Craniata</taxon>
        <taxon>Vertebrata</taxon>
        <taxon>Euteleostomi</taxon>
        <taxon>Actinopterygii</taxon>
        <taxon>Neopterygii</taxon>
        <taxon>Teleostei</taxon>
        <taxon>Neoteleostei</taxon>
        <taxon>Acanthomorphata</taxon>
        <taxon>Ovalentaria</taxon>
        <taxon>Atherinomorphae</taxon>
        <taxon>Beloniformes</taxon>
        <taxon>Adrianichthyidae</taxon>
        <taxon>Oryziinae</taxon>
        <taxon>Oryzias</taxon>
    </lineage>
</organism>
<dbReference type="PROSITE" id="PS00018">
    <property type="entry name" value="EF_HAND_1"/>
    <property type="match status" value="1"/>
</dbReference>
<name>A0A3B3B5K9_ORYME</name>
<evidence type="ECO:0000256" key="3">
    <source>
        <dbReference type="SAM" id="Coils"/>
    </source>
</evidence>
<feature type="domain" description="EF-hand" evidence="4">
    <location>
        <begin position="550"/>
        <end position="585"/>
    </location>
</feature>
<dbReference type="GO" id="GO:0030056">
    <property type="term" value="C:hemidesmosome"/>
    <property type="evidence" value="ECO:0007669"/>
    <property type="project" value="TreeGrafter"/>
</dbReference>
<dbReference type="Ensembl" id="ENSOMET00000015159.1">
    <property type="protein sequence ID" value="ENSOMEP00000000871.1"/>
    <property type="gene ID" value="ENSOMEG00000001754.1"/>
</dbReference>
<dbReference type="GO" id="GO:0008017">
    <property type="term" value="F:microtubule binding"/>
    <property type="evidence" value="ECO:0007669"/>
    <property type="project" value="TreeGrafter"/>
</dbReference>
<dbReference type="CDD" id="cd00176">
    <property type="entry name" value="SPEC"/>
    <property type="match status" value="2"/>
</dbReference>
<keyword evidence="1" id="KW-0479">Metal-binding</keyword>
<dbReference type="Proteomes" id="UP000261560">
    <property type="component" value="Unplaced"/>
</dbReference>
<dbReference type="InterPro" id="IPR018247">
    <property type="entry name" value="EF_Hand_1_Ca_BS"/>
</dbReference>
<dbReference type="SUPFAM" id="SSF46966">
    <property type="entry name" value="Spectrin repeat"/>
    <property type="match status" value="4"/>
</dbReference>
<dbReference type="PROSITE" id="PS50222">
    <property type="entry name" value="EF_HAND_2"/>
    <property type="match status" value="1"/>
</dbReference>
<dbReference type="GO" id="GO:0042060">
    <property type="term" value="P:wound healing"/>
    <property type="evidence" value="ECO:0007669"/>
    <property type="project" value="TreeGrafter"/>
</dbReference>
<dbReference type="GO" id="GO:0031581">
    <property type="term" value="P:hemidesmosome assembly"/>
    <property type="evidence" value="ECO:0007669"/>
    <property type="project" value="TreeGrafter"/>
</dbReference>
<reference evidence="5" key="1">
    <citation type="submission" date="2025-08" db="UniProtKB">
        <authorList>
            <consortium name="Ensembl"/>
        </authorList>
    </citation>
    <scope>IDENTIFICATION</scope>
</reference>
<protein>
    <recommendedName>
        <fullName evidence="4">EF-hand domain-containing protein</fullName>
    </recommendedName>
</protein>
<dbReference type="GeneTree" id="ENSGT00940000166468"/>
<dbReference type="FunFam" id="1.20.58.60:FF:000016">
    <property type="entry name" value="Microtubule-actin cross-linking factor 1"/>
    <property type="match status" value="1"/>
</dbReference>
<dbReference type="Gene3D" id="1.20.58.60">
    <property type="match status" value="5"/>
</dbReference>
<dbReference type="InterPro" id="IPR011992">
    <property type="entry name" value="EF-hand-dom_pair"/>
</dbReference>
<dbReference type="InterPro" id="IPR002017">
    <property type="entry name" value="Spectrin_repeat"/>
</dbReference>
<dbReference type="GO" id="GO:0045104">
    <property type="term" value="P:intermediate filament cytoskeleton organization"/>
    <property type="evidence" value="ECO:0007669"/>
    <property type="project" value="InterPro"/>
</dbReference>
<dbReference type="InterPro" id="IPR018159">
    <property type="entry name" value="Spectrin/alpha-actinin"/>
</dbReference>
<dbReference type="OMA" id="HEYQSEM"/>
<keyword evidence="2" id="KW-0106">Calcium</keyword>